<feature type="region of interest" description="Disordered" evidence="4">
    <location>
        <begin position="195"/>
        <end position="405"/>
    </location>
</feature>
<feature type="compositionally biased region" description="Polar residues" evidence="4">
    <location>
        <begin position="825"/>
        <end position="839"/>
    </location>
</feature>
<feature type="compositionally biased region" description="Basic and acidic residues" evidence="4">
    <location>
        <begin position="661"/>
        <end position="670"/>
    </location>
</feature>
<dbReference type="GO" id="GO:0045010">
    <property type="term" value="P:actin nucleation"/>
    <property type="evidence" value="ECO:0007669"/>
    <property type="project" value="InterPro"/>
</dbReference>
<dbReference type="InterPro" id="IPR015425">
    <property type="entry name" value="FH2_Formin"/>
</dbReference>
<keyword evidence="5" id="KW-0472">Membrane</keyword>
<gene>
    <name evidence="8" type="ORF">Acr_13g0008580</name>
</gene>
<feature type="region of interest" description="Disordered" evidence="4">
    <location>
        <begin position="591"/>
        <end position="788"/>
    </location>
</feature>
<feature type="region of interest" description="Disordered" evidence="4">
    <location>
        <begin position="486"/>
        <end position="561"/>
    </location>
</feature>
<feature type="signal peptide" evidence="6">
    <location>
        <begin position="1"/>
        <end position="21"/>
    </location>
</feature>
<keyword evidence="5" id="KW-0812">Transmembrane</keyword>
<evidence type="ECO:0000256" key="4">
    <source>
        <dbReference type="SAM" id="MobiDB-lite"/>
    </source>
</evidence>
<evidence type="ECO:0000313" key="9">
    <source>
        <dbReference type="Proteomes" id="UP000585474"/>
    </source>
</evidence>
<feature type="compositionally biased region" description="Polar residues" evidence="4">
    <location>
        <begin position="777"/>
        <end position="788"/>
    </location>
</feature>
<feature type="compositionally biased region" description="Low complexity" evidence="4">
    <location>
        <begin position="808"/>
        <end position="817"/>
    </location>
</feature>
<dbReference type="Pfam" id="PF02181">
    <property type="entry name" value="FH2"/>
    <property type="match status" value="1"/>
</dbReference>
<evidence type="ECO:0000256" key="6">
    <source>
        <dbReference type="SAM" id="SignalP"/>
    </source>
</evidence>
<dbReference type="PROSITE" id="PS51444">
    <property type="entry name" value="FH2"/>
    <property type="match status" value="1"/>
</dbReference>
<protein>
    <recommendedName>
        <fullName evidence="2">Formin-like protein</fullName>
    </recommendedName>
</protein>
<dbReference type="SUPFAM" id="SSF101447">
    <property type="entry name" value="Formin homology 2 domain (FH2 domain)"/>
    <property type="match status" value="1"/>
</dbReference>
<sequence length="1356" mass="147161">MPNTPFYLLLLLLYFPPLPSTSSTTAAHNRRTLHQPFLPKSSTPPTQPPIPQPPTPKIPFSTSTPNQSPIFPSVPSPPSPPSPSAFASFPANISSLILPQPQSPTSKTPSPKLVAVAVVIAVVAVTFTAITAFLYIRRRKRRSSTDTKTIAALPNTRRSPPNSSEFLYLGTIVNSHGVINTNVVHSRGGGGDINLRKLESPELRPLPPLGQRSFQRNCDVGSGGDEEDEEFYSPIASLGGEQGSISTDSGSRRASAAVAAENFHGKTSESSYSSSNSGSPTRSVSMVISPPVSLSPQRPKSPELVAIQTAPPPPPPPQPSSPSPSPSSSSSPDRVSGKSLNSSPRTSIVSIQNVEAPARNQFSHKSNSPPSSCSPDRVSGKSLNSSPRTSIASIQNVEAPARNQFSHKSNFQSPSLFSLSSPERFVAKTHELLARISVVSNQNVESPVRFSSPMIDQLANESASNRFSESPARISLVVSNQLSHKNNSQSQPLFSLSSPERFVEKTHKSSPRTSSVLDRNVEPPVRASSVGLNHLGNVKHSRSATLSSSPSPSSSPERCLEITHDSSPKISTVLNPNLESPARTSSFVLNQLGNKNNSRSPSLSSLSSPERFVEKTHDSSPRISIVSDRNLESPACTSLNQLSNKENSRSPSLSCGSSPERFLERTHDSSPRISSVSNRDLESTARTSSANLIQMGNNKNSISPSPSSASSPERFVVKTQDSSPRISSVSDQNVQSPVRTSSAGLNQLANEKNSRSPSLSSLSSPERFLEKTHDSSPRISSVSNQNVELPEITSSDMLNQLANEKNSQSKSLSSSTSPERPLGKSQDSLGIVSNVSDPTMESPASSSCPPPPPPPPPPKHWESPVSNPSILKPPGLVTPSRPVTIDTPTLISPIELPPSSENEEKNEDNLKPKLKPLHWDKVRASSDREMVWDQLKSSSFKLNEEMIETLFVVNTSNSKPKEPTRRYVLPSPNQENSVLDPKKAQNIAIALRALNVTIEEVCEALSEGNADALGTELLESLLKMAPTKDEEHRLKEYEDDSPFKLGPAEKFLKAVLDIPFAFKRAVAMLYITNFEPEIEYLKKSFETLEAACEELRNNRMFLKLLEAVLKTGNRMNVGTNRGDAQAFKLDTLLKLVDVRGADGKTTLLHFVVQEIIRSEGSRLSSDNQNPNSTFNDEANCRKLGLQVVSALSSELMNVKKSAAMDSDVLSGEVLKLSKGIANIAEVLRLNEANGSEESIRKFSESMNKFTKTAEEEIIRIQAQESVALSLVKEITEYFHGNSAKEEAHPFRIFMVVRDFLTILDRVCKEVGMINERTIVSSAHKFPVPVNPMLQPPISGFPGRRQYGSFDDESSSP</sequence>
<organism evidence="8 9">
    <name type="scientific">Actinidia rufa</name>
    <dbReference type="NCBI Taxonomy" id="165716"/>
    <lineage>
        <taxon>Eukaryota</taxon>
        <taxon>Viridiplantae</taxon>
        <taxon>Streptophyta</taxon>
        <taxon>Embryophyta</taxon>
        <taxon>Tracheophyta</taxon>
        <taxon>Spermatophyta</taxon>
        <taxon>Magnoliopsida</taxon>
        <taxon>eudicotyledons</taxon>
        <taxon>Gunneridae</taxon>
        <taxon>Pentapetalae</taxon>
        <taxon>asterids</taxon>
        <taxon>Ericales</taxon>
        <taxon>Actinidiaceae</taxon>
        <taxon>Actinidia</taxon>
    </lineage>
</organism>
<dbReference type="OrthoDB" id="1668162at2759"/>
<dbReference type="PANTHER" id="PTHR23213">
    <property type="entry name" value="FORMIN-RELATED"/>
    <property type="match status" value="1"/>
</dbReference>
<reference evidence="8 9" key="1">
    <citation type="submission" date="2019-07" db="EMBL/GenBank/DDBJ databases">
        <title>De Novo Assembly of kiwifruit Actinidia rufa.</title>
        <authorList>
            <person name="Sugita-Konishi S."/>
            <person name="Sato K."/>
            <person name="Mori E."/>
            <person name="Abe Y."/>
            <person name="Kisaki G."/>
            <person name="Hamano K."/>
            <person name="Suezawa K."/>
            <person name="Otani M."/>
            <person name="Fukuda T."/>
            <person name="Manabe T."/>
            <person name="Gomi K."/>
            <person name="Tabuchi M."/>
            <person name="Akimitsu K."/>
            <person name="Kataoka I."/>
        </authorList>
    </citation>
    <scope>NUCLEOTIDE SEQUENCE [LARGE SCALE GENOMIC DNA]</scope>
    <source>
        <strain evidence="9">cv. Fuchu</strain>
    </source>
</reference>
<feature type="compositionally biased region" description="Polar residues" evidence="4">
    <location>
        <begin position="719"/>
        <end position="751"/>
    </location>
</feature>
<evidence type="ECO:0000256" key="3">
    <source>
        <dbReference type="SAM" id="Coils"/>
    </source>
</evidence>
<dbReference type="SMART" id="SM00498">
    <property type="entry name" value="FH2"/>
    <property type="match status" value="1"/>
</dbReference>
<feature type="compositionally biased region" description="Low complexity" evidence="4">
    <location>
        <begin position="755"/>
        <end position="765"/>
    </location>
</feature>
<feature type="region of interest" description="Disordered" evidence="4">
    <location>
        <begin position="957"/>
        <end position="978"/>
    </location>
</feature>
<feature type="compositionally biased region" description="Polar residues" evidence="4">
    <location>
        <begin position="381"/>
        <end position="396"/>
    </location>
</feature>
<feature type="compositionally biased region" description="Basic and acidic residues" evidence="4">
    <location>
        <begin position="767"/>
        <end position="776"/>
    </location>
</feature>
<feature type="compositionally biased region" description="Low complexity" evidence="4">
    <location>
        <begin position="598"/>
        <end position="609"/>
    </location>
</feature>
<dbReference type="PANTHER" id="PTHR23213:SF276">
    <property type="entry name" value="FORMIN-LIKE PROTEIN 1"/>
    <property type="match status" value="1"/>
</dbReference>
<feature type="coiled-coil region" evidence="3">
    <location>
        <begin position="1078"/>
        <end position="1105"/>
    </location>
</feature>
<proteinExistence type="inferred from homology"/>
<evidence type="ECO:0000256" key="2">
    <source>
        <dbReference type="RuleBase" id="RU361260"/>
    </source>
</evidence>
<feature type="compositionally biased region" description="Pro residues" evidence="4">
    <location>
        <begin position="310"/>
        <end position="325"/>
    </location>
</feature>
<feature type="compositionally biased region" description="Low complexity" evidence="4">
    <location>
        <begin position="649"/>
        <end position="658"/>
    </location>
</feature>
<name>A0A7J0FL59_9ERIC</name>
<dbReference type="EMBL" id="BJWL01000013">
    <property type="protein sequence ID" value="GFY99458.1"/>
    <property type="molecule type" value="Genomic_DNA"/>
</dbReference>
<keyword evidence="9" id="KW-1185">Reference proteome</keyword>
<feature type="region of interest" description="Disordered" evidence="4">
    <location>
        <begin position="1336"/>
        <end position="1356"/>
    </location>
</feature>
<dbReference type="Proteomes" id="UP000585474">
    <property type="component" value="Unassembled WGS sequence"/>
</dbReference>
<dbReference type="InterPro" id="IPR027643">
    <property type="entry name" value="Formin-like_plant"/>
</dbReference>
<dbReference type="Gene3D" id="1.20.58.2220">
    <property type="entry name" value="Formin, FH2 domain"/>
    <property type="match status" value="1"/>
</dbReference>
<evidence type="ECO:0000256" key="1">
    <source>
        <dbReference type="ARBA" id="ARBA00025793"/>
    </source>
</evidence>
<evidence type="ECO:0000259" key="7">
    <source>
        <dbReference type="PROSITE" id="PS51444"/>
    </source>
</evidence>
<feature type="compositionally biased region" description="Pro residues" evidence="4">
    <location>
        <begin position="848"/>
        <end position="858"/>
    </location>
</feature>
<keyword evidence="3" id="KW-0175">Coiled coil</keyword>
<feature type="domain" description="FH2" evidence="7">
    <location>
        <begin position="904"/>
        <end position="1329"/>
    </location>
</feature>
<feature type="chain" id="PRO_5029450327" description="Formin-like protein" evidence="6">
    <location>
        <begin position="22"/>
        <end position="1356"/>
    </location>
</feature>
<evidence type="ECO:0000313" key="8">
    <source>
        <dbReference type="EMBL" id="GFY99458.1"/>
    </source>
</evidence>
<feature type="compositionally biased region" description="Low complexity" evidence="4">
    <location>
        <begin position="547"/>
        <end position="556"/>
    </location>
</feature>
<feature type="compositionally biased region" description="Pro residues" evidence="4">
    <location>
        <begin position="72"/>
        <end position="83"/>
    </location>
</feature>
<feature type="compositionally biased region" description="Low complexity" evidence="4">
    <location>
        <begin position="363"/>
        <end position="375"/>
    </location>
</feature>
<feature type="compositionally biased region" description="Low complexity" evidence="4">
    <location>
        <begin position="268"/>
        <end position="285"/>
    </location>
</feature>
<comment type="similarity">
    <text evidence="1">Belongs to the formin-like family. Class-I subfamily.</text>
</comment>
<feature type="region of interest" description="Disordered" evidence="4">
    <location>
        <begin position="802"/>
        <end position="909"/>
    </location>
</feature>
<evidence type="ECO:0000256" key="5">
    <source>
        <dbReference type="SAM" id="Phobius"/>
    </source>
</evidence>
<feature type="compositionally biased region" description="Low complexity" evidence="4">
    <location>
        <begin position="486"/>
        <end position="499"/>
    </location>
</feature>
<dbReference type="InterPro" id="IPR042201">
    <property type="entry name" value="FH2_Formin_sf"/>
</dbReference>
<feature type="compositionally biased region" description="Polar residues" evidence="4">
    <location>
        <begin position="338"/>
        <end position="353"/>
    </location>
</feature>
<feature type="compositionally biased region" description="Polar residues" evidence="4">
    <location>
        <begin position="671"/>
        <end position="700"/>
    </location>
</feature>
<feature type="region of interest" description="Disordered" evidence="4">
    <location>
        <begin position="35"/>
        <end position="85"/>
    </location>
</feature>
<accession>A0A7J0FL59</accession>
<keyword evidence="6" id="KW-0732">Signal</keyword>
<feature type="compositionally biased region" description="Pro residues" evidence="4">
    <location>
        <begin position="45"/>
        <end position="57"/>
    </location>
</feature>
<dbReference type="GO" id="GO:0051015">
    <property type="term" value="F:actin filament binding"/>
    <property type="evidence" value="ECO:0007669"/>
    <property type="project" value="InterPro"/>
</dbReference>
<feature type="compositionally biased region" description="Basic and acidic residues" evidence="4">
    <location>
        <begin position="611"/>
        <end position="620"/>
    </location>
</feature>
<feature type="transmembrane region" description="Helical" evidence="5">
    <location>
        <begin position="113"/>
        <end position="136"/>
    </location>
</feature>
<feature type="compositionally biased region" description="Low complexity" evidence="4">
    <location>
        <begin position="701"/>
        <end position="712"/>
    </location>
</feature>
<comment type="caution">
    <text evidence="8">The sequence shown here is derived from an EMBL/GenBank/DDBJ whole genome shotgun (WGS) entry which is preliminary data.</text>
</comment>
<keyword evidence="5" id="KW-1133">Transmembrane helix</keyword>
<feature type="compositionally biased region" description="Polar residues" evidence="4">
    <location>
        <begin position="635"/>
        <end position="645"/>
    </location>
</feature>